<dbReference type="OrthoDB" id="8565731at2"/>
<comment type="caution">
    <text evidence="3">The sequence shown here is derived from an EMBL/GenBank/DDBJ whole genome shotgun (WGS) entry which is preliminary data.</text>
</comment>
<evidence type="ECO:0000256" key="2">
    <source>
        <dbReference type="SAM" id="Phobius"/>
    </source>
</evidence>
<accession>A0A328YGC7</accession>
<keyword evidence="2" id="KW-1133">Transmembrane helix</keyword>
<evidence type="ECO:0000313" key="4">
    <source>
        <dbReference type="Proteomes" id="UP000248856"/>
    </source>
</evidence>
<feature type="compositionally biased region" description="Pro residues" evidence="1">
    <location>
        <begin position="73"/>
        <end position="86"/>
    </location>
</feature>
<evidence type="ECO:0000256" key="1">
    <source>
        <dbReference type="SAM" id="MobiDB-lite"/>
    </source>
</evidence>
<keyword evidence="2" id="KW-0812">Transmembrane</keyword>
<feature type="transmembrane region" description="Helical" evidence="2">
    <location>
        <begin position="30"/>
        <end position="49"/>
    </location>
</feature>
<dbReference type="RefSeq" id="WP_111882439.1">
    <property type="nucleotide sequence ID" value="NZ_CBCSGC010000115.1"/>
</dbReference>
<feature type="region of interest" description="Disordered" evidence="1">
    <location>
        <begin position="57"/>
        <end position="111"/>
    </location>
</feature>
<protein>
    <submittedName>
        <fullName evidence="3">Uncharacterized protein</fullName>
    </submittedName>
</protein>
<proteinExistence type="predicted"/>
<organism evidence="3 4">
    <name type="scientific">Paracidovorax anthurii</name>
    <dbReference type="NCBI Taxonomy" id="78229"/>
    <lineage>
        <taxon>Bacteria</taxon>
        <taxon>Pseudomonadati</taxon>
        <taxon>Pseudomonadota</taxon>
        <taxon>Betaproteobacteria</taxon>
        <taxon>Burkholderiales</taxon>
        <taxon>Comamonadaceae</taxon>
        <taxon>Paracidovorax</taxon>
    </lineage>
</organism>
<dbReference type="EMBL" id="QLTA01000079">
    <property type="protein sequence ID" value="RAR72690.1"/>
    <property type="molecule type" value="Genomic_DNA"/>
</dbReference>
<dbReference type="Proteomes" id="UP000248856">
    <property type="component" value="Unassembled WGS sequence"/>
</dbReference>
<dbReference type="AlphaFoldDB" id="A0A328YGC7"/>
<sequence>MYLVVIGWLYVTLMMAVAEASGPQGSLLGAAVTFVFYGLLPLSIVVYILGTPARKRALRERERRDAPATPVHAPAPPRPSASPVPADPDAGGEPPSGGAGAAHGGAVRKEP</sequence>
<feature type="compositionally biased region" description="Gly residues" evidence="1">
    <location>
        <begin position="94"/>
        <end position="103"/>
    </location>
</feature>
<name>A0A328YGC7_9BURK</name>
<keyword evidence="4" id="KW-1185">Reference proteome</keyword>
<evidence type="ECO:0000313" key="3">
    <source>
        <dbReference type="EMBL" id="RAR72690.1"/>
    </source>
</evidence>
<gene>
    <name evidence="3" type="ORF">AX018_107910</name>
</gene>
<reference evidence="3 4" key="1">
    <citation type="submission" date="2018-06" db="EMBL/GenBank/DDBJ databases">
        <title>Genomic Encyclopedia of Archaeal and Bacterial Type Strains, Phase II (KMG-II): from individual species to whole genera.</title>
        <authorList>
            <person name="Goeker M."/>
        </authorList>
    </citation>
    <scope>NUCLEOTIDE SEQUENCE [LARGE SCALE GENOMIC DNA]</scope>
    <source>
        <strain evidence="3 4">CFPB 3232</strain>
    </source>
</reference>
<keyword evidence="2" id="KW-0472">Membrane</keyword>